<dbReference type="GO" id="GO:0004252">
    <property type="term" value="F:serine-type endopeptidase activity"/>
    <property type="evidence" value="ECO:0007669"/>
    <property type="project" value="InterPro"/>
</dbReference>
<keyword evidence="4" id="KW-0378">Hydrolase</keyword>
<evidence type="ECO:0000256" key="8">
    <source>
        <dbReference type="SAM" id="Phobius"/>
    </source>
</evidence>
<evidence type="ECO:0000256" key="3">
    <source>
        <dbReference type="ARBA" id="ARBA00022729"/>
    </source>
</evidence>
<dbReference type="FunFam" id="2.60.120.260:FF:000006">
    <property type="entry name" value="Proprotein convertase subtilisin/kexin type 5"/>
    <property type="match status" value="1"/>
</dbReference>
<evidence type="ECO:0000313" key="11">
    <source>
        <dbReference type="Proteomes" id="UP001163046"/>
    </source>
</evidence>
<dbReference type="Gene3D" id="2.60.120.260">
    <property type="entry name" value="Galactose-binding domain-like"/>
    <property type="match status" value="1"/>
</dbReference>
<protein>
    <submittedName>
        <fullName evidence="10">Peptidase S8</fullName>
    </submittedName>
</protein>
<keyword evidence="8" id="KW-0812">Transmembrane</keyword>
<dbReference type="Proteomes" id="UP001163046">
    <property type="component" value="Unassembled WGS sequence"/>
</dbReference>
<sequence>MDAAAMVNYSRSWSTIPRQIKCEIPQPRVNRAISEYGYTELDLTVSEANCGKEMQYLEHVLVIIQARFARRGYLEGNVISPSGTVSQILPYRPYDVIASDFNNWPILSLHFWGETPQGTWKLRLRNHFSNYRFSGILFNWTLVLHGTASDPLENNPHVSRPFIHRKIPNVTTEAVSAAVTIQPAGSRHEGLMGSEIAVISSAAFLVLLLCVAVVLFKFGVCSRERRTVTTMVTTISSDDIKSEPSFRSPDHARDWNRESSFLSFSEKGERPVGHWEKLGETKGMMKVEEKRSVSRLPSFFLPITPRARETTGDELLNRVYNARGGGEETPYKSDGTGVIAGNFEMNP</sequence>
<keyword evidence="5" id="KW-0720">Serine protease</keyword>
<evidence type="ECO:0000259" key="9">
    <source>
        <dbReference type="PROSITE" id="PS51829"/>
    </source>
</evidence>
<dbReference type="GO" id="GO:0005802">
    <property type="term" value="C:trans-Golgi network"/>
    <property type="evidence" value="ECO:0007669"/>
    <property type="project" value="TreeGrafter"/>
</dbReference>
<keyword evidence="3" id="KW-0732">Signal</keyword>
<evidence type="ECO:0000256" key="6">
    <source>
        <dbReference type="ARBA" id="ARBA00023145"/>
    </source>
</evidence>
<dbReference type="AlphaFoldDB" id="A0A9X0CUF8"/>
<dbReference type="InterPro" id="IPR002884">
    <property type="entry name" value="P_dom"/>
</dbReference>
<dbReference type="SUPFAM" id="SSF49785">
    <property type="entry name" value="Galactose-binding domain-like"/>
    <property type="match status" value="1"/>
</dbReference>
<name>A0A9X0CUF8_9CNID</name>
<feature type="domain" description="P/Homo B" evidence="9">
    <location>
        <begin position="15"/>
        <end position="150"/>
    </location>
</feature>
<keyword evidence="11" id="KW-1185">Reference proteome</keyword>
<dbReference type="GO" id="GO:0016486">
    <property type="term" value="P:peptide hormone processing"/>
    <property type="evidence" value="ECO:0007669"/>
    <property type="project" value="TreeGrafter"/>
</dbReference>
<comment type="caution">
    <text evidence="10">The sequence shown here is derived from an EMBL/GenBank/DDBJ whole genome shotgun (WGS) entry which is preliminary data.</text>
</comment>
<dbReference type="Pfam" id="PF01483">
    <property type="entry name" value="P_proprotein"/>
    <property type="match status" value="1"/>
</dbReference>
<keyword evidence="8" id="KW-1133">Transmembrane helix</keyword>
<evidence type="ECO:0000256" key="5">
    <source>
        <dbReference type="ARBA" id="ARBA00022825"/>
    </source>
</evidence>
<dbReference type="EMBL" id="MU826422">
    <property type="protein sequence ID" value="KAJ7375986.1"/>
    <property type="molecule type" value="Genomic_DNA"/>
</dbReference>
<keyword evidence="6" id="KW-0865">Zymogen</keyword>
<organism evidence="10 11">
    <name type="scientific">Desmophyllum pertusum</name>
    <dbReference type="NCBI Taxonomy" id="174260"/>
    <lineage>
        <taxon>Eukaryota</taxon>
        <taxon>Metazoa</taxon>
        <taxon>Cnidaria</taxon>
        <taxon>Anthozoa</taxon>
        <taxon>Hexacorallia</taxon>
        <taxon>Scleractinia</taxon>
        <taxon>Caryophylliina</taxon>
        <taxon>Caryophylliidae</taxon>
        <taxon>Desmophyllum</taxon>
    </lineage>
</organism>
<feature type="transmembrane region" description="Helical" evidence="8">
    <location>
        <begin position="196"/>
        <end position="216"/>
    </location>
</feature>
<keyword evidence="7" id="KW-0325">Glycoprotein</keyword>
<dbReference type="GO" id="GO:0000139">
    <property type="term" value="C:Golgi membrane"/>
    <property type="evidence" value="ECO:0007669"/>
    <property type="project" value="TreeGrafter"/>
</dbReference>
<gene>
    <name evidence="10" type="primary">Fur2_2</name>
    <name evidence="10" type="ORF">OS493_037538</name>
</gene>
<dbReference type="PROSITE" id="PS51829">
    <property type="entry name" value="P_HOMO_B"/>
    <property type="match status" value="1"/>
</dbReference>
<keyword evidence="8" id="KW-0472">Membrane</keyword>
<dbReference type="PANTHER" id="PTHR42884">
    <property type="entry name" value="PROPROTEIN CONVERTASE SUBTILISIN/KEXIN-RELATED"/>
    <property type="match status" value="1"/>
</dbReference>
<evidence type="ECO:0000256" key="4">
    <source>
        <dbReference type="ARBA" id="ARBA00022801"/>
    </source>
</evidence>
<dbReference type="PANTHER" id="PTHR42884:SF3">
    <property type="entry name" value="FURIN-LIKE PROTEASE 1, ISOFORMS 1_1-X_2"/>
    <property type="match status" value="1"/>
</dbReference>
<proteinExistence type="predicted"/>
<accession>A0A9X0CUF8</accession>
<dbReference type="OrthoDB" id="300641at2759"/>
<evidence type="ECO:0000256" key="1">
    <source>
        <dbReference type="ARBA" id="ARBA00022670"/>
    </source>
</evidence>
<reference evidence="10" key="1">
    <citation type="submission" date="2023-01" db="EMBL/GenBank/DDBJ databases">
        <title>Genome assembly of the deep-sea coral Lophelia pertusa.</title>
        <authorList>
            <person name="Herrera S."/>
            <person name="Cordes E."/>
        </authorList>
    </citation>
    <scope>NUCLEOTIDE SEQUENCE</scope>
    <source>
        <strain evidence="10">USNM1676648</strain>
        <tissue evidence="10">Polyp</tissue>
    </source>
</reference>
<dbReference type="InterPro" id="IPR008979">
    <property type="entry name" value="Galactose-bd-like_sf"/>
</dbReference>
<evidence type="ECO:0000313" key="10">
    <source>
        <dbReference type="EMBL" id="KAJ7375986.1"/>
    </source>
</evidence>
<keyword evidence="2" id="KW-0165">Cleavage on pair of basic residues</keyword>
<evidence type="ECO:0000256" key="2">
    <source>
        <dbReference type="ARBA" id="ARBA00022685"/>
    </source>
</evidence>
<keyword evidence="1" id="KW-0645">Protease</keyword>
<evidence type="ECO:0000256" key="7">
    <source>
        <dbReference type="ARBA" id="ARBA00023180"/>
    </source>
</evidence>